<dbReference type="InterPro" id="IPR048136">
    <property type="entry name" value="STM3941-like"/>
</dbReference>
<evidence type="ECO:0000313" key="2">
    <source>
        <dbReference type="EMBL" id="PXY38764.1"/>
    </source>
</evidence>
<feature type="transmembrane region" description="Helical" evidence="1">
    <location>
        <begin position="240"/>
        <end position="258"/>
    </location>
</feature>
<protein>
    <submittedName>
        <fullName evidence="2">Uncharacterized protein</fullName>
    </submittedName>
</protein>
<dbReference type="EMBL" id="QJHK01000033">
    <property type="protein sequence ID" value="PXY38764.1"/>
    <property type="molecule type" value="Genomic_DNA"/>
</dbReference>
<organism evidence="2 3">
    <name type="scientific">Flavobacterium cheongpyeongense</name>
    <dbReference type="NCBI Taxonomy" id="2212651"/>
    <lineage>
        <taxon>Bacteria</taxon>
        <taxon>Pseudomonadati</taxon>
        <taxon>Bacteroidota</taxon>
        <taxon>Flavobacteriia</taxon>
        <taxon>Flavobacteriales</taxon>
        <taxon>Flavobacteriaceae</taxon>
        <taxon>Flavobacterium</taxon>
    </lineage>
</organism>
<keyword evidence="1" id="KW-0812">Transmembrane</keyword>
<dbReference type="NCBIfam" id="NF041635">
    <property type="entry name" value="STM3941_fam"/>
    <property type="match status" value="1"/>
</dbReference>
<keyword evidence="1" id="KW-0472">Membrane</keyword>
<feature type="transmembrane region" description="Helical" evidence="1">
    <location>
        <begin position="187"/>
        <end position="220"/>
    </location>
</feature>
<proteinExistence type="predicted"/>
<feature type="transmembrane region" description="Helical" evidence="1">
    <location>
        <begin position="43"/>
        <end position="63"/>
    </location>
</feature>
<gene>
    <name evidence="2" type="ORF">DMB65_21355</name>
</gene>
<dbReference type="Proteomes" id="UP000247903">
    <property type="component" value="Unassembled WGS sequence"/>
</dbReference>
<accession>A0A2V4BXP0</accession>
<keyword evidence="3" id="KW-1185">Reference proteome</keyword>
<name>A0A2V4BXP0_9FLAO</name>
<sequence length="338" mass="39917">MIELKLYKSNWKGIRIIALCLPFVIIGIWMISEKQKETFDYLMGWFITSFFGLGIPLGIFVLFDKRPQIKINENGIWDRTTKQNEIKWEQITESYLIDIYNQKFISIAVDETYIFKKSVFSKINKLNKYLGAQELNINLSQIKIDENKLTDFINKIRIAEKSERQSLIKNFSSSQSLNSNSDFKKYFIYLFILIGLALLSLSNFYAFWVIMVAMGIGGLIARWYRGTTNNSKLRKYSERIAYLGFANMVIILLIFKAYDYTSNKIGSEMTREIETYRNDFGTYPKEIKTISDKLNLNPIQKYIANRINYRITKNNYVLELEFLNHNHKEFDTELNEWN</sequence>
<reference evidence="2 3" key="1">
    <citation type="submission" date="2018-05" db="EMBL/GenBank/DDBJ databases">
        <title>Flavobacterium sp. strain IMCC34759, incomplete genome.</title>
        <authorList>
            <person name="Joung Y."/>
            <person name="Cho J."/>
        </authorList>
    </citation>
    <scope>NUCLEOTIDE SEQUENCE [LARGE SCALE GENOMIC DNA]</scope>
    <source>
        <strain evidence="2 3">IMCC34759</strain>
    </source>
</reference>
<evidence type="ECO:0000256" key="1">
    <source>
        <dbReference type="SAM" id="Phobius"/>
    </source>
</evidence>
<keyword evidence="1" id="KW-1133">Transmembrane helix</keyword>
<evidence type="ECO:0000313" key="3">
    <source>
        <dbReference type="Proteomes" id="UP000247903"/>
    </source>
</evidence>
<comment type="caution">
    <text evidence="2">The sequence shown here is derived from an EMBL/GenBank/DDBJ whole genome shotgun (WGS) entry which is preliminary data.</text>
</comment>
<dbReference type="AlphaFoldDB" id="A0A2V4BXP0"/>
<dbReference type="OrthoDB" id="6028159at2"/>
<feature type="transmembrane region" description="Helical" evidence="1">
    <location>
        <begin position="12"/>
        <end position="31"/>
    </location>
</feature>
<dbReference type="RefSeq" id="WP_110308656.1">
    <property type="nucleotide sequence ID" value="NZ_QJHK01000033.1"/>
</dbReference>